<dbReference type="GO" id="GO:0032259">
    <property type="term" value="P:methylation"/>
    <property type="evidence" value="ECO:0007669"/>
    <property type="project" value="UniProtKB-KW"/>
</dbReference>
<reference evidence="5 6" key="1">
    <citation type="journal article" date="2017" name="Mol. Plant">
        <title>The Genome of Medicinal Plant Macleaya cordata Provides New Insights into Benzylisoquinoline Alkaloids Metabolism.</title>
        <authorList>
            <person name="Liu X."/>
            <person name="Liu Y."/>
            <person name="Huang P."/>
            <person name="Ma Y."/>
            <person name="Qing Z."/>
            <person name="Tang Q."/>
            <person name="Cao H."/>
            <person name="Cheng P."/>
            <person name="Zheng Y."/>
            <person name="Yuan Z."/>
            <person name="Zhou Y."/>
            <person name="Liu J."/>
            <person name="Tang Z."/>
            <person name="Zhuo Y."/>
            <person name="Zhang Y."/>
            <person name="Yu L."/>
            <person name="Huang J."/>
            <person name="Yang P."/>
            <person name="Peng Q."/>
            <person name="Zhang J."/>
            <person name="Jiang W."/>
            <person name="Zhang Z."/>
            <person name="Lin K."/>
            <person name="Ro D.K."/>
            <person name="Chen X."/>
            <person name="Xiong X."/>
            <person name="Shang Y."/>
            <person name="Huang S."/>
            <person name="Zeng J."/>
        </authorList>
    </citation>
    <scope>NUCLEOTIDE SEQUENCE [LARGE SCALE GENOMIC DNA]</scope>
    <source>
        <strain evidence="6">cv. BLH2017</strain>
        <tissue evidence="5">Root</tissue>
    </source>
</reference>
<evidence type="ECO:0000256" key="3">
    <source>
        <dbReference type="SAM" id="MobiDB-lite"/>
    </source>
</evidence>
<name>A0A200Q1V2_MACCD</name>
<protein>
    <submittedName>
        <fullName evidence="5">Nicotinamide N-methyltransferase-like</fullName>
    </submittedName>
</protein>
<dbReference type="EMBL" id="MVGT01003318">
    <property type="protein sequence ID" value="OVA04428.1"/>
    <property type="molecule type" value="Genomic_DNA"/>
</dbReference>
<evidence type="ECO:0000313" key="6">
    <source>
        <dbReference type="Proteomes" id="UP000195402"/>
    </source>
</evidence>
<dbReference type="Pfam" id="PF14904">
    <property type="entry name" value="FAM86"/>
    <property type="match status" value="1"/>
</dbReference>
<evidence type="ECO:0000256" key="1">
    <source>
        <dbReference type="ARBA" id="ARBA00005511"/>
    </source>
</evidence>
<dbReference type="Pfam" id="PF10294">
    <property type="entry name" value="Methyltransf_16"/>
    <property type="match status" value="1"/>
</dbReference>
<comment type="similarity">
    <text evidence="1">Belongs to the class I-like SAM-binding methyltransferase superfamily. EEF2KMT family.</text>
</comment>
<gene>
    <name evidence="5" type="ORF">BVC80_1395g151</name>
</gene>
<dbReference type="OMA" id="CLHLPWE"/>
<dbReference type="PANTHER" id="PTHR14614">
    <property type="entry name" value="HEPATOCELLULAR CARCINOMA-ASSOCIATED ANTIGEN"/>
    <property type="match status" value="1"/>
</dbReference>
<sequence length="420" mass="46538">MEDSELDPATPACLHLISAFLAMEPTDCLIHFARDCGKGSITEEVQSFIWEHCINKAMNENNPPSELYAKNFLKKIIVEVESSSHDVLDRIYEQFAYYMTSLKFLFIIGFAEVLSGSRSERVVIPLQCSVNMLEGDTGCSIWPSSLFLSEFILSYPDIFSNKSCFEVGSGVGLVGISLAYVKASKVILTDGDLSTLANMKLNLDLNQLNTGTEMSQGTIQDPNLVECKYLPWESASESELHEFSPDIVLGADVIYDPLCLPHLIRVLAILLNPKKSKSHPSKDRNGDSLSKNGCTDYKQHGADYNTRPLSRRETSNDSYSSKSGNRDDNGFGPCGGKAGCGDESSNSNVVSLCDAANERPVAYLATVIRNMDTFDCFVRLANQAHLSVVDITDIWKPLDLLPYMRSYDRSSIRLFCIKFS</sequence>
<proteinExistence type="inferred from homology"/>
<dbReference type="PANTHER" id="PTHR14614:SF130">
    <property type="entry name" value="PROTEIN-LYSINE N-METHYLTRANSFERASE EEF2KMT"/>
    <property type="match status" value="1"/>
</dbReference>
<dbReference type="InterPro" id="IPR029063">
    <property type="entry name" value="SAM-dependent_MTases_sf"/>
</dbReference>
<dbReference type="Gene3D" id="3.40.50.150">
    <property type="entry name" value="Vaccinia Virus protein VP39"/>
    <property type="match status" value="1"/>
</dbReference>
<evidence type="ECO:0000259" key="4">
    <source>
        <dbReference type="Pfam" id="PF14904"/>
    </source>
</evidence>
<dbReference type="InterPro" id="IPR019410">
    <property type="entry name" value="Methyltransf_16"/>
</dbReference>
<dbReference type="Proteomes" id="UP000195402">
    <property type="component" value="Unassembled WGS sequence"/>
</dbReference>
<dbReference type="GO" id="GO:0008168">
    <property type="term" value="F:methyltransferase activity"/>
    <property type="evidence" value="ECO:0007669"/>
    <property type="project" value="UniProtKB-KW"/>
</dbReference>
<organism evidence="5 6">
    <name type="scientific">Macleaya cordata</name>
    <name type="common">Five-seeded plume-poppy</name>
    <name type="synonym">Bocconia cordata</name>
    <dbReference type="NCBI Taxonomy" id="56857"/>
    <lineage>
        <taxon>Eukaryota</taxon>
        <taxon>Viridiplantae</taxon>
        <taxon>Streptophyta</taxon>
        <taxon>Embryophyta</taxon>
        <taxon>Tracheophyta</taxon>
        <taxon>Spermatophyta</taxon>
        <taxon>Magnoliopsida</taxon>
        <taxon>Ranunculales</taxon>
        <taxon>Papaveraceae</taxon>
        <taxon>Papaveroideae</taxon>
        <taxon>Macleaya</taxon>
    </lineage>
</organism>
<dbReference type="OrthoDB" id="194386at2759"/>
<evidence type="ECO:0000313" key="5">
    <source>
        <dbReference type="EMBL" id="OVA04428.1"/>
    </source>
</evidence>
<accession>A0A200Q1V2</accession>
<keyword evidence="6" id="KW-1185">Reference proteome</keyword>
<dbReference type="InParanoid" id="A0A200Q1V2"/>
<keyword evidence="2 5" id="KW-0808">Transferase</keyword>
<keyword evidence="5" id="KW-0489">Methyltransferase</keyword>
<dbReference type="AlphaFoldDB" id="A0A200Q1V2"/>
<dbReference type="FunCoup" id="A0A200Q1V2">
    <property type="interactions" value="2655"/>
</dbReference>
<feature type="domain" description="FAM86 N-terminal" evidence="4">
    <location>
        <begin position="20"/>
        <end position="96"/>
    </location>
</feature>
<dbReference type="InterPro" id="IPR029426">
    <property type="entry name" value="FAM86_N"/>
</dbReference>
<dbReference type="SUPFAM" id="SSF53335">
    <property type="entry name" value="S-adenosyl-L-methionine-dependent methyltransferases"/>
    <property type="match status" value="1"/>
</dbReference>
<feature type="region of interest" description="Disordered" evidence="3">
    <location>
        <begin position="275"/>
        <end position="330"/>
    </location>
</feature>
<evidence type="ECO:0000256" key="2">
    <source>
        <dbReference type="ARBA" id="ARBA00022679"/>
    </source>
</evidence>
<comment type="caution">
    <text evidence="5">The sequence shown here is derived from an EMBL/GenBank/DDBJ whole genome shotgun (WGS) entry which is preliminary data.</text>
</comment>
<dbReference type="STRING" id="56857.A0A200Q1V2"/>